<evidence type="ECO:0008006" key="3">
    <source>
        <dbReference type="Google" id="ProtNLM"/>
    </source>
</evidence>
<keyword evidence="2" id="KW-1185">Reference proteome</keyword>
<organism evidence="1 2">
    <name type="scientific">Apibacter mensalis</name>
    <dbReference type="NCBI Taxonomy" id="1586267"/>
    <lineage>
        <taxon>Bacteria</taxon>
        <taxon>Pseudomonadati</taxon>
        <taxon>Bacteroidota</taxon>
        <taxon>Flavobacteriia</taxon>
        <taxon>Flavobacteriales</taxon>
        <taxon>Weeksellaceae</taxon>
        <taxon>Apibacter</taxon>
    </lineage>
</organism>
<dbReference type="Gene3D" id="3.10.129.10">
    <property type="entry name" value="Hotdog Thioesterase"/>
    <property type="match status" value="1"/>
</dbReference>
<dbReference type="OrthoDB" id="9814774at2"/>
<evidence type="ECO:0000313" key="2">
    <source>
        <dbReference type="Proteomes" id="UP000182761"/>
    </source>
</evidence>
<reference evidence="1 2" key="1">
    <citation type="submission" date="2016-01" db="EMBL/GenBank/DDBJ databases">
        <authorList>
            <person name="McClelland M."/>
            <person name="Jain A."/>
            <person name="Saraogi P."/>
            <person name="Mendelson R."/>
            <person name="Westerman R."/>
            <person name="SanMiguel P."/>
            <person name="Csonka L."/>
        </authorList>
    </citation>
    <scope>NUCLEOTIDE SEQUENCE [LARGE SCALE GENOMIC DNA]</scope>
    <source>
        <strain evidence="1 2">R-53146</strain>
    </source>
</reference>
<protein>
    <recommendedName>
        <fullName evidence="3">Acyl-coenzyme A thioesterase PaaI, contains HGG motif</fullName>
    </recommendedName>
</protein>
<dbReference type="EMBL" id="FCOR01000009">
    <property type="protein sequence ID" value="CVK16710.1"/>
    <property type="molecule type" value="Genomic_DNA"/>
</dbReference>
<dbReference type="Proteomes" id="UP000182761">
    <property type="component" value="Unassembled WGS sequence"/>
</dbReference>
<evidence type="ECO:0000313" key="1">
    <source>
        <dbReference type="EMBL" id="CVK16710.1"/>
    </source>
</evidence>
<dbReference type="Pfam" id="PF14539">
    <property type="entry name" value="DUF4442"/>
    <property type="match status" value="1"/>
</dbReference>
<dbReference type="STRING" id="1586267.GCA_001418685_01573"/>
<name>A0A0X3AQM9_9FLAO</name>
<proteinExistence type="predicted"/>
<dbReference type="AlphaFoldDB" id="A0A0X3AQM9"/>
<dbReference type="SUPFAM" id="SSF54637">
    <property type="entry name" value="Thioesterase/thiol ester dehydrase-isomerase"/>
    <property type="match status" value="1"/>
</dbReference>
<dbReference type="RefSeq" id="WP_055425897.1">
    <property type="nucleotide sequence ID" value="NZ_FCOR01000009.1"/>
</dbReference>
<dbReference type="InterPro" id="IPR027961">
    <property type="entry name" value="DUF4442"/>
</dbReference>
<sequence length="176" mass="21019">MYKKINKLLTFLFKPSTVYKYFFNISPLYIRTTGKIKYVSEDVYKIVVEIPLTYKNRNYSGTMFGGSIFSSTDPIYMLQLIHILGKKYIVWDKSAYIDYIKPINDKAVAVFEFEKDEIKKIKELITIDKEITIKKNLNITNTKGQIFCYLEKKIYVADRHYYKEKLKRKNNQHLYV</sequence>
<dbReference type="InterPro" id="IPR029069">
    <property type="entry name" value="HotDog_dom_sf"/>
</dbReference>
<gene>
    <name evidence="1" type="ORF">Ga0061079_109100</name>
</gene>
<accession>A0A0X3AQM9</accession>